<dbReference type="InterPro" id="IPR027417">
    <property type="entry name" value="P-loop_NTPase"/>
</dbReference>
<gene>
    <name evidence="4" type="primary">cobQ</name>
    <name evidence="7" type="ORF">D2L64_19425</name>
</gene>
<dbReference type="HAMAP" id="MF_00028">
    <property type="entry name" value="CobQ"/>
    <property type="match status" value="1"/>
</dbReference>
<dbReference type="Gene3D" id="3.40.50.300">
    <property type="entry name" value="P-loop containing nucleotide triphosphate hydrolases"/>
    <property type="match status" value="1"/>
</dbReference>
<name>A0A418MRM5_9ACTN</name>
<feature type="active site" description="Nucleophile" evidence="4">
    <location>
        <position position="340"/>
    </location>
</feature>
<evidence type="ECO:0000313" key="7">
    <source>
        <dbReference type="EMBL" id="RIV36625.1"/>
    </source>
</evidence>
<dbReference type="Pfam" id="PF01656">
    <property type="entry name" value="CbiA"/>
    <property type="match status" value="1"/>
</dbReference>
<dbReference type="PANTHER" id="PTHR21343:SF1">
    <property type="entry name" value="COBYRIC ACID SYNTHASE"/>
    <property type="match status" value="1"/>
</dbReference>
<dbReference type="GO" id="GO:0003824">
    <property type="term" value="F:catalytic activity"/>
    <property type="evidence" value="ECO:0007669"/>
    <property type="project" value="InterPro"/>
</dbReference>
<keyword evidence="8" id="KW-1185">Reference proteome</keyword>
<keyword evidence="3 4" id="KW-0315">Glutamine amidotransferase</keyword>
<dbReference type="Proteomes" id="UP000283832">
    <property type="component" value="Unassembled WGS sequence"/>
</dbReference>
<sequence length="513" mass="54023">MTGGLLVAGTTSDAGKSVLTAGICRWLHRQGVKVAPFKAQNMSNNSAVVVGADGRGGEIGRAQAMQAAACGLAPELRFNPVLLKPGSDLSSQVVLLGEAVDTMTADTFRSLRPRLAETAYAALAELRAAYDVVICEGAGSPAEINLRDGDYVNMGLARHAGLPTIVVGDIDRGGVFAAMFGTLALLDPADQALIAGFVVNKFRGDRRLLDPGLAALHQLTGRQTYGVLPWALDLWLDAEDSLAYGRVLGRPAAPHGTEWLDVAVVRLPRISNATDVEALATEPGVRVRLTVEPAELAAADLIVLPGSKSTVADLAWLRETGLADAITSHVARGRPLLGICGGFQMLARAVHDPVESRRGTVPGLGLLPVEITFAARKTVRSATGTAEGDVPVHGYEIHHGYVSTADPRLPPLLRYLDGAAEGAMHGVVHGTHWHGAFESDEFRRRFLTRTAALAGRTGFRVAPGTSFAAARERTLDLLGDLVEEHLDTAALWRLIESGPPVGLPFVPPGVAPG</sequence>
<dbReference type="SUPFAM" id="SSF52317">
    <property type="entry name" value="Class I glutamine amidotransferase-like"/>
    <property type="match status" value="1"/>
</dbReference>
<protein>
    <recommendedName>
        <fullName evidence="4">Cobyric acid synthase</fullName>
    </recommendedName>
</protein>
<dbReference type="EMBL" id="QXEC01000019">
    <property type="protein sequence ID" value="RIV36625.1"/>
    <property type="molecule type" value="Genomic_DNA"/>
</dbReference>
<dbReference type="GO" id="GO:0015420">
    <property type="term" value="F:ABC-type vitamin B12 transporter activity"/>
    <property type="evidence" value="ECO:0007669"/>
    <property type="project" value="UniProtKB-UniRule"/>
</dbReference>
<reference evidence="7 8" key="1">
    <citation type="submission" date="2018-08" db="EMBL/GenBank/DDBJ databases">
        <title>Jishengella sp. nov., isolated from a root of Azadirachta indica A. Juss. var. siamensis Valenton.</title>
        <authorList>
            <person name="Kuncharoen N."/>
            <person name="Tanasupawat S."/>
            <person name="Kudo T."/>
            <person name="Ohkuma M."/>
        </authorList>
    </citation>
    <scope>NUCLEOTIDE SEQUENCE [LARGE SCALE GENOMIC DNA]</scope>
    <source>
        <strain evidence="7 8">AZ1-13</strain>
    </source>
</reference>
<evidence type="ECO:0000259" key="5">
    <source>
        <dbReference type="Pfam" id="PF01656"/>
    </source>
</evidence>
<dbReference type="InterPro" id="IPR004459">
    <property type="entry name" value="CobQ_synth"/>
</dbReference>
<evidence type="ECO:0000313" key="8">
    <source>
        <dbReference type="Proteomes" id="UP000283832"/>
    </source>
</evidence>
<dbReference type="RefSeq" id="WP_119578564.1">
    <property type="nucleotide sequence ID" value="NZ_QXEC01000019.1"/>
</dbReference>
<comment type="pathway">
    <text evidence="1 4">Cofactor biosynthesis; adenosylcobalamin biosynthesis.</text>
</comment>
<dbReference type="CDD" id="cd01750">
    <property type="entry name" value="GATase1_CobQ"/>
    <property type="match status" value="1"/>
</dbReference>
<dbReference type="NCBIfam" id="TIGR00313">
    <property type="entry name" value="cobQ"/>
    <property type="match status" value="1"/>
</dbReference>
<dbReference type="UniPathway" id="UPA00148"/>
<evidence type="ECO:0000256" key="2">
    <source>
        <dbReference type="ARBA" id="ARBA00022573"/>
    </source>
</evidence>
<dbReference type="Pfam" id="PF07685">
    <property type="entry name" value="GATase_3"/>
    <property type="match status" value="1"/>
</dbReference>
<proteinExistence type="inferred from homology"/>
<evidence type="ECO:0000259" key="6">
    <source>
        <dbReference type="Pfam" id="PF07685"/>
    </source>
</evidence>
<comment type="function">
    <text evidence="4">Catalyzes amidations at positions B, D, E, and G on adenosylcobyrinic A,C-diamide. NH(2) groups are provided by glutamine, and one molecule of ATP is hydrogenolyzed for each amidation.</text>
</comment>
<dbReference type="InterPro" id="IPR047045">
    <property type="entry name" value="CobQ_N"/>
</dbReference>
<feature type="domain" description="CobB/CobQ-like glutamine amidotransferase" evidence="6">
    <location>
        <begin position="261"/>
        <end position="442"/>
    </location>
</feature>
<feature type="active site" evidence="4">
    <location>
        <position position="434"/>
    </location>
</feature>
<dbReference type="PROSITE" id="PS51273">
    <property type="entry name" value="GATASE_TYPE_1"/>
    <property type="match status" value="1"/>
</dbReference>
<dbReference type="PROSITE" id="PS51274">
    <property type="entry name" value="GATASE_COBBQ"/>
    <property type="match status" value="1"/>
</dbReference>
<dbReference type="GO" id="GO:0009236">
    <property type="term" value="P:cobalamin biosynthetic process"/>
    <property type="evidence" value="ECO:0007669"/>
    <property type="project" value="UniProtKB-UniRule"/>
</dbReference>
<dbReference type="InterPro" id="IPR033949">
    <property type="entry name" value="CobQ_GATase1"/>
</dbReference>
<dbReference type="Gene3D" id="3.40.50.880">
    <property type="match status" value="1"/>
</dbReference>
<comment type="similarity">
    <text evidence="4">Belongs to the CobB/CobQ family. CobQ subfamily.</text>
</comment>
<evidence type="ECO:0000256" key="3">
    <source>
        <dbReference type="ARBA" id="ARBA00022962"/>
    </source>
</evidence>
<dbReference type="OrthoDB" id="9808302at2"/>
<dbReference type="InterPro" id="IPR011698">
    <property type="entry name" value="GATase_3"/>
</dbReference>
<accession>A0A418MRM5</accession>
<dbReference type="AlphaFoldDB" id="A0A418MRM5"/>
<keyword evidence="2 4" id="KW-0169">Cobalamin biosynthesis</keyword>
<feature type="domain" description="CobQ/CobB/MinD/ParA nucleotide binding" evidence="5">
    <location>
        <begin position="6"/>
        <end position="234"/>
    </location>
</feature>
<dbReference type="NCBIfam" id="NF001989">
    <property type="entry name" value="PRK00784.1"/>
    <property type="match status" value="1"/>
</dbReference>
<evidence type="ECO:0000256" key="4">
    <source>
        <dbReference type="HAMAP-Rule" id="MF_00028"/>
    </source>
</evidence>
<dbReference type="PANTHER" id="PTHR21343">
    <property type="entry name" value="DETHIOBIOTIN SYNTHETASE"/>
    <property type="match status" value="1"/>
</dbReference>
<dbReference type="CDD" id="cd05389">
    <property type="entry name" value="CobQ_N"/>
    <property type="match status" value="1"/>
</dbReference>
<dbReference type="InterPro" id="IPR029062">
    <property type="entry name" value="Class_I_gatase-like"/>
</dbReference>
<organism evidence="7 8">
    <name type="scientific">Micromonospora radicis</name>
    <dbReference type="NCBI Taxonomy" id="1894971"/>
    <lineage>
        <taxon>Bacteria</taxon>
        <taxon>Bacillati</taxon>
        <taxon>Actinomycetota</taxon>
        <taxon>Actinomycetes</taxon>
        <taxon>Micromonosporales</taxon>
        <taxon>Micromonosporaceae</taxon>
        <taxon>Micromonospora</taxon>
    </lineage>
</organism>
<evidence type="ECO:0000256" key="1">
    <source>
        <dbReference type="ARBA" id="ARBA00004953"/>
    </source>
</evidence>
<dbReference type="InterPro" id="IPR002586">
    <property type="entry name" value="CobQ/CobB/MinD/ParA_Nub-bd_dom"/>
</dbReference>
<comment type="caution">
    <text evidence="7">The sequence shown here is derived from an EMBL/GenBank/DDBJ whole genome shotgun (WGS) entry which is preliminary data.</text>
</comment>
<dbReference type="SUPFAM" id="SSF52540">
    <property type="entry name" value="P-loop containing nucleoside triphosphate hydrolases"/>
    <property type="match status" value="1"/>
</dbReference>